<dbReference type="OrthoDB" id="7677911at2"/>
<keyword evidence="13" id="KW-1185">Reference proteome</keyword>
<evidence type="ECO:0000313" key="12">
    <source>
        <dbReference type="EMBL" id="TPW27972.1"/>
    </source>
</evidence>
<protein>
    <recommendedName>
        <fullName evidence="8">Outer membrane lipoprotein omp19</fullName>
    </recommendedName>
</protein>
<sequence length="187" mass="19095">MRITHVGFILAIAFAVTSCGRTDYAANEASQPAGPSSIAAAPVGGVQQSQLPPPSGDNGMDNASTAMPGDETGPSSDDTGDQTQMASLPTGTGAPSISREALLGRWTTSTGSSTCDLFLSLTKWTGGYRAASRNCAGIAEDISAWDVKNNTVVLSDSTGNRLATLTKAGDKSYTGTTQTGQSINLSR</sequence>
<dbReference type="GO" id="GO:0004866">
    <property type="term" value="F:endopeptidase inhibitor activity"/>
    <property type="evidence" value="ECO:0007669"/>
    <property type="project" value="InterPro"/>
</dbReference>
<comment type="caution">
    <text evidence="12">The sequence shown here is derived from an EMBL/GenBank/DDBJ whole genome shotgun (WGS) entry which is preliminary data.</text>
</comment>
<accession>A0A506U0U7</accession>
<feature type="compositionally biased region" description="Polar residues" evidence="9">
    <location>
        <begin position="73"/>
        <end position="95"/>
    </location>
</feature>
<dbReference type="EMBL" id="VHLH01000018">
    <property type="protein sequence ID" value="TPW27972.1"/>
    <property type="molecule type" value="Genomic_DNA"/>
</dbReference>
<evidence type="ECO:0000256" key="4">
    <source>
        <dbReference type="ARBA" id="ARBA00023136"/>
    </source>
</evidence>
<evidence type="ECO:0000256" key="1">
    <source>
        <dbReference type="ARBA" id="ARBA00004459"/>
    </source>
</evidence>
<evidence type="ECO:0000256" key="6">
    <source>
        <dbReference type="ARBA" id="ARBA00023237"/>
    </source>
</evidence>
<feature type="region of interest" description="Disordered" evidence="9">
    <location>
        <begin position="45"/>
        <end position="97"/>
    </location>
</feature>
<reference evidence="12 13" key="1">
    <citation type="submission" date="2019-06" db="EMBL/GenBank/DDBJ databases">
        <authorList>
            <person name="Li M."/>
        </authorList>
    </citation>
    <scope>NUCLEOTIDE SEQUENCE [LARGE SCALE GENOMIC DNA]</scope>
    <source>
        <strain evidence="12 13">BGMRC6574</strain>
    </source>
</reference>
<evidence type="ECO:0000256" key="5">
    <source>
        <dbReference type="ARBA" id="ARBA00023139"/>
    </source>
</evidence>
<comment type="similarity">
    <text evidence="2 8">Belongs to the rhizobiaceae omp19 lipoprotein family.</text>
</comment>
<keyword evidence="4 8" id="KW-0472">Membrane</keyword>
<dbReference type="Proteomes" id="UP000320314">
    <property type="component" value="Unassembled WGS sequence"/>
</dbReference>
<name>A0A506U0U7_9HYPH</name>
<organism evidence="12 13">
    <name type="scientific">Pararhizobium mangrovi</name>
    <dbReference type="NCBI Taxonomy" id="2590452"/>
    <lineage>
        <taxon>Bacteria</taxon>
        <taxon>Pseudomonadati</taxon>
        <taxon>Pseudomonadota</taxon>
        <taxon>Alphaproteobacteria</taxon>
        <taxon>Hyphomicrobiales</taxon>
        <taxon>Rhizobiaceae</taxon>
        <taxon>Rhizobium/Agrobacterium group</taxon>
        <taxon>Pararhizobium</taxon>
    </lineage>
</organism>
<keyword evidence="5" id="KW-0564">Palmitate</keyword>
<dbReference type="RefSeq" id="WP_141167018.1">
    <property type="nucleotide sequence ID" value="NZ_VHLH01000018.1"/>
</dbReference>
<dbReference type="InterPro" id="IPR010571">
    <property type="entry name" value="OM_lipoprot_Omp19_bac"/>
</dbReference>
<evidence type="ECO:0000256" key="10">
    <source>
        <dbReference type="SAM" id="SignalP"/>
    </source>
</evidence>
<comment type="subcellular location">
    <subcellularLocation>
        <location evidence="1">Cell outer membrane</location>
        <topology evidence="1">Lipid-anchor</topology>
    </subcellularLocation>
</comment>
<gene>
    <name evidence="12" type="ORF">FJU11_10545</name>
</gene>
<evidence type="ECO:0000256" key="9">
    <source>
        <dbReference type="SAM" id="MobiDB-lite"/>
    </source>
</evidence>
<dbReference type="SUPFAM" id="SSF50882">
    <property type="entry name" value="beta-Barrel protease inhibitors"/>
    <property type="match status" value="1"/>
</dbReference>
<evidence type="ECO:0000256" key="8">
    <source>
        <dbReference type="PIRNR" id="PIRNR034005"/>
    </source>
</evidence>
<dbReference type="Pfam" id="PF02974">
    <property type="entry name" value="Inh"/>
    <property type="match status" value="1"/>
</dbReference>
<evidence type="ECO:0000256" key="3">
    <source>
        <dbReference type="ARBA" id="ARBA00022729"/>
    </source>
</evidence>
<dbReference type="Gene3D" id="2.40.128.10">
    <property type="match status" value="1"/>
</dbReference>
<evidence type="ECO:0000313" key="13">
    <source>
        <dbReference type="Proteomes" id="UP000320314"/>
    </source>
</evidence>
<keyword evidence="6 8" id="KW-0998">Cell outer membrane</keyword>
<feature type="domain" description="Alkaline proteinase inhibitor/ Outer membrane lipoprotein Omp19" evidence="11">
    <location>
        <begin position="97"/>
        <end position="187"/>
    </location>
</feature>
<evidence type="ECO:0000256" key="2">
    <source>
        <dbReference type="ARBA" id="ARBA00007138"/>
    </source>
</evidence>
<evidence type="ECO:0000259" key="11">
    <source>
        <dbReference type="Pfam" id="PF02974"/>
    </source>
</evidence>
<keyword evidence="7" id="KW-0449">Lipoprotein</keyword>
<evidence type="ECO:0000256" key="7">
    <source>
        <dbReference type="ARBA" id="ARBA00023288"/>
    </source>
</evidence>
<keyword evidence="3 10" id="KW-0732">Signal</keyword>
<dbReference type="AlphaFoldDB" id="A0A506U0U7"/>
<feature type="signal peptide" evidence="10">
    <location>
        <begin position="1"/>
        <end position="25"/>
    </location>
</feature>
<feature type="chain" id="PRO_5021397791" description="Outer membrane lipoprotein omp19" evidence="10">
    <location>
        <begin position="26"/>
        <end position="187"/>
    </location>
</feature>
<dbReference type="PIRSF" id="PIRSF034005">
    <property type="entry name" value="OM_lipoprot_Omp19_bac"/>
    <property type="match status" value="1"/>
</dbReference>
<dbReference type="GO" id="GO:0009279">
    <property type="term" value="C:cell outer membrane"/>
    <property type="evidence" value="ECO:0007669"/>
    <property type="project" value="UniProtKB-SubCell"/>
</dbReference>
<dbReference type="PROSITE" id="PS51257">
    <property type="entry name" value="PROKAR_LIPOPROTEIN"/>
    <property type="match status" value="1"/>
</dbReference>
<proteinExistence type="inferred from homology"/>
<dbReference type="InterPro" id="IPR016085">
    <property type="entry name" value="Protease_inh_B-barrel_dom"/>
</dbReference>
<dbReference type="InterPro" id="IPR021140">
    <property type="entry name" value="Inh/Omp19"/>
</dbReference>